<dbReference type="OrthoDB" id="5406275at2759"/>
<evidence type="ECO:0000313" key="2">
    <source>
        <dbReference type="Proteomes" id="UP000054516"/>
    </source>
</evidence>
<organism evidence="1">
    <name type="scientific">Rosellinia necatrix</name>
    <name type="common">White root-rot fungus</name>
    <dbReference type="NCBI Taxonomy" id="77044"/>
    <lineage>
        <taxon>Eukaryota</taxon>
        <taxon>Fungi</taxon>
        <taxon>Dikarya</taxon>
        <taxon>Ascomycota</taxon>
        <taxon>Pezizomycotina</taxon>
        <taxon>Sordariomycetes</taxon>
        <taxon>Xylariomycetidae</taxon>
        <taxon>Xylariales</taxon>
        <taxon>Xylariaceae</taxon>
        <taxon>Rosellinia</taxon>
    </lineage>
</organism>
<dbReference type="STRING" id="77044.A0A1S8A7W5"/>
<sequence>MADTYVEVSANHIIPAVREVDKLGLPEAKSLSKEQRAANITVVGNYAKEARQNVKRLANARKAELLNAMTVDRGDVEEILELEQ</sequence>
<proteinExistence type="predicted"/>
<dbReference type="Proteomes" id="UP000054516">
    <property type="component" value="Unassembled WGS sequence"/>
</dbReference>
<gene>
    <name evidence="1" type="ORF">SAMD00023353_2400500</name>
</gene>
<evidence type="ECO:0000313" key="1">
    <source>
        <dbReference type="EMBL" id="GAW26198.1"/>
    </source>
</evidence>
<protein>
    <submittedName>
        <fullName evidence="1">Uncharacterized protein</fullName>
    </submittedName>
</protein>
<accession>A0A1S8A7W5</accession>
<keyword evidence="2" id="KW-1185">Reference proteome</keyword>
<dbReference type="AlphaFoldDB" id="A0A1S8A7W5"/>
<name>A0A1S8A7W5_ROSNE</name>
<dbReference type="EMBL" id="DF977469">
    <property type="protein sequence ID" value="GAW26198.1"/>
    <property type="molecule type" value="Genomic_DNA"/>
</dbReference>
<reference evidence="1" key="1">
    <citation type="submission" date="2016-03" db="EMBL/GenBank/DDBJ databases">
        <title>Draft genome sequence of Rosellinia necatrix.</title>
        <authorList>
            <person name="Kanematsu S."/>
        </authorList>
    </citation>
    <scope>NUCLEOTIDE SEQUENCE [LARGE SCALE GENOMIC DNA]</scope>
    <source>
        <strain evidence="1">W97</strain>
    </source>
</reference>